<sequence length="222" mass="24206">MKQPTTPKGRSKKRIARVPERPHFQELVALQGLWTLQSMVLPGNASALVACVPLAYVIAYLARRRHGRVPTLLSQFATYIQLYLAEAGLSQAHWVAGGGAAITQKLVIMTLLGALLGGQEVASRRRANRQDAAEPEDGGRPAPGAPTIVMTTPARVRPRRPRGTTKPRRPRRTPRRVAGRPGIPPRENTRPRPRPAAPHGPKPKKAKLAGDATARTAKKKRK</sequence>
<gene>
    <name evidence="3" type="ORF">AA23TX_07664</name>
</gene>
<dbReference type="Proteomes" id="UP000399805">
    <property type="component" value="Unassembled WGS sequence"/>
</dbReference>
<dbReference type="EMBL" id="CABVGP010000003">
    <property type="protein sequence ID" value="VVJ22747.1"/>
    <property type="molecule type" value="Genomic_DNA"/>
</dbReference>
<evidence type="ECO:0000256" key="1">
    <source>
        <dbReference type="SAM" id="MobiDB-lite"/>
    </source>
</evidence>
<keyword evidence="2" id="KW-0472">Membrane</keyword>
<organism evidence="3 4">
    <name type="scientific">Amycolatopsis camponoti</name>
    <dbReference type="NCBI Taxonomy" id="2606593"/>
    <lineage>
        <taxon>Bacteria</taxon>
        <taxon>Bacillati</taxon>
        <taxon>Actinomycetota</taxon>
        <taxon>Actinomycetes</taxon>
        <taxon>Pseudonocardiales</taxon>
        <taxon>Pseudonocardiaceae</taxon>
        <taxon>Amycolatopsis</taxon>
    </lineage>
</organism>
<feature type="compositionally biased region" description="Basic residues" evidence="1">
    <location>
        <begin position="156"/>
        <end position="178"/>
    </location>
</feature>
<keyword evidence="4" id="KW-1185">Reference proteome</keyword>
<proteinExistence type="predicted"/>
<feature type="region of interest" description="Disordered" evidence="1">
    <location>
        <begin position="125"/>
        <end position="222"/>
    </location>
</feature>
<accession>A0A6I8M1J4</accession>
<evidence type="ECO:0000313" key="3">
    <source>
        <dbReference type="EMBL" id="VVJ22747.1"/>
    </source>
</evidence>
<name>A0A6I8M1J4_9PSEU</name>
<protein>
    <submittedName>
        <fullName evidence="3">Uncharacterized protein</fullName>
    </submittedName>
</protein>
<keyword evidence="2" id="KW-0812">Transmembrane</keyword>
<dbReference type="AlphaFoldDB" id="A0A6I8M1J4"/>
<feature type="transmembrane region" description="Helical" evidence="2">
    <location>
        <begin position="43"/>
        <end position="62"/>
    </location>
</feature>
<evidence type="ECO:0000313" key="4">
    <source>
        <dbReference type="Proteomes" id="UP000399805"/>
    </source>
</evidence>
<reference evidence="3 4" key="1">
    <citation type="submission" date="2019-09" db="EMBL/GenBank/DDBJ databases">
        <authorList>
            <person name="Leyn A S."/>
        </authorList>
    </citation>
    <scope>NUCLEOTIDE SEQUENCE [LARGE SCALE GENOMIC DNA]</scope>
    <source>
        <strain evidence="3">AA231_1</strain>
    </source>
</reference>
<keyword evidence="2" id="KW-1133">Transmembrane helix</keyword>
<evidence type="ECO:0000256" key="2">
    <source>
        <dbReference type="SAM" id="Phobius"/>
    </source>
</evidence>